<comment type="caution">
    <text evidence="1">The sequence shown here is derived from an EMBL/GenBank/DDBJ whole genome shotgun (WGS) entry which is preliminary data.</text>
</comment>
<evidence type="ECO:0008006" key="3">
    <source>
        <dbReference type="Google" id="ProtNLM"/>
    </source>
</evidence>
<dbReference type="Proteomes" id="UP001412067">
    <property type="component" value="Unassembled WGS sequence"/>
</dbReference>
<organism evidence="1 2">
    <name type="scientific">Platanthera guangdongensis</name>
    <dbReference type="NCBI Taxonomy" id="2320717"/>
    <lineage>
        <taxon>Eukaryota</taxon>
        <taxon>Viridiplantae</taxon>
        <taxon>Streptophyta</taxon>
        <taxon>Embryophyta</taxon>
        <taxon>Tracheophyta</taxon>
        <taxon>Spermatophyta</taxon>
        <taxon>Magnoliopsida</taxon>
        <taxon>Liliopsida</taxon>
        <taxon>Asparagales</taxon>
        <taxon>Orchidaceae</taxon>
        <taxon>Orchidoideae</taxon>
        <taxon>Orchideae</taxon>
        <taxon>Orchidinae</taxon>
        <taxon>Platanthera</taxon>
    </lineage>
</organism>
<dbReference type="EMBL" id="JBBWWR010000017">
    <property type="protein sequence ID" value="KAK8945600.1"/>
    <property type="molecule type" value="Genomic_DNA"/>
</dbReference>
<reference evidence="1 2" key="1">
    <citation type="journal article" date="2022" name="Nat. Plants">
        <title>Genomes of leafy and leafless Platanthera orchids illuminate the evolution of mycoheterotrophy.</title>
        <authorList>
            <person name="Li M.H."/>
            <person name="Liu K.W."/>
            <person name="Li Z."/>
            <person name="Lu H.C."/>
            <person name="Ye Q.L."/>
            <person name="Zhang D."/>
            <person name="Wang J.Y."/>
            <person name="Li Y.F."/>
            <person name="Zhong Z.M."/>
            <person name="Liu X."/>
            <person name="Yu X."/>
            <person name="Liu D.K."/>
            <person name="Tu X.D."/>
            <person name="Liu B."/>
            <person name="Hao Y."/>
            <person name="Liao X.Y."/>
            <person name="Jiang Y.T."/>
            <person name="Sun W.H."/>
            <person name="Chen J."/>
            <person name="Chen Y.Q."/>
            <person name="Ai Y."/>
            <person name="Zhai J.W."/>
            <person name="Wu S.S."/>
            <person name="Zhou Z."/>
            <person name="Hsiao Y.Y."/>
            <person name="Wu W.L."/>
            <person name="Chen Y.Y."/>
            <person name="Lin Y.F."/>
            <person name="Hsu J.L."/>
            <person name="Li C.Y."/>
            <person name="Wang Z.W."/>
            <person name="Zhao X."/>
            <person name="Zhong W.Y."/>
            <person name="Ma X.K."/>
            <person name="Ma L."/>
            <person name="Huang J."/>
            <person name="Chen G.Z."/>
            <person name="Huang M.Z."/>
            <person name="Huang L."/>
            <person name="Peng D.H."/>
            <person name="Luo Y.B."/>
            <person name="Zou S.Q."/>
            <person name="Chen S.P."/>
            <person name="Lan S."/>
            <person name="Tsai W.C."/>
            <person name="Van de Peer Y."/>
            <person name="Liu Z.J."/>
        </authorList>
    </citation>
    <scope>NUCLEOTIDE SEQUENCE [LARGE SCALE GENOMIC DNA]</scope>
    <source>
        <strain evidence="1">Lor288</strain>
    </source>
</reference>
<keyword evidence="2" id="KW-1185">Reference proteome</keyword>
<evidence type="ECO:0000313" key="2">
    <source>
        <dbReference type="Proteomes" id="UP001412067"/>
    </source>
</evidence>
<gene>
    <name evidence="1" type="ORF">KSP40_PGU017946</name>
</gene>
<evidence type="ECO:0000313" key="1">
    <source>
        <dbReference type="EMBL" id="KAK8945600.1"/>
    </source>
</evidence>
<sequence>MHSVDGIILEGDSAFVCSTLKRILSGLFDGDVGTSFARIIKDCQRFVISQINRRANSAVDYVANIACGRNFVWERGMRLIQTLSFILTEDLLQENIDNMNYGIFYNHFMY</sequence>
<name>A0ABR2LMR1_9ASPA</name>
<protein>
    <recommendedName>
        <fullName evidence="3">RNase H type-1 domain-containing protein</fullName>
    </recommendedName>
</protein>
<accession>A0ABR2LMR1</accession>
<proteinExistence type="predicted"/>